<accession>A0ABV9M5J1</accession>
<feature type="transmembrane region" description="Helical" evidence="2">
    <location>
        <begin position="295"/>
        <end position="317"/>
    </location>
</feature>
<feature type="transmembrane region" description="Helical" evidence="2">
    <location>
        <begin position="156"/>
        <end position="176"/>
    </location>
</feature>
<dbReference type="RefSeq" id="WP_379967261.1">
    <property type="nucleotide sequence ID" value="NZ_JBHSGT010000063.1"/>
</dbReference>
<keyword evidence="1" id="KW-0175">Coiled coil</keyword>
<evidence type="ECO:0000313" key="3">
    <source>
        <dbReference type="EMBL" id="MFC4711072.1"/>
    </source>
</evidence>
<keyword evidence="2" id="KW-0812">Transmembrane</keyword>
<dbReference type="Proteomes" id="UP001596026">
    <property type="component" value="Unassembled WGS sequence"/>
</dbReference>
<proteinExistence type="predicted"/>
<gene>
    <name evidence="3" type="ORF">ACFO3L_10705</name>
</gene>
<comment type="caution">
    <text evidence="3">The sequence shown here is derived from an EMBL/GenBank/DDBJ whole genome shotgun (WGS) entry which is preliminary data.</text>
</comment>
<dbReference type="EMBL" id="JBHSGT010000063">
    <property type="protein sequence ID" value="MFC4711072.1"/>
    <property type="molecule type" value="Genomic_DNA"/>
</dbReference>
<evidence type="ECO:0000313" key="4">
    <source>
        <dbReference type="Proteomes" id="UP001596026"/>
    </source>
</evidence>
<dbReference type="PANTHER" id="PTHR37305:SF1">
    <property type="entry name" value="MEMBRANE PROTEIN"/>
    <property type="match status" value="1"/>
</dbReference>
<organism evidence="3 4">
    <name type="scientific">Enterococcus eurekensis</name>
    <dbReference type="NCBI Taxonomy" id="1159753"/>
    <lineage>
        <taxon>Bacteria</taxon>
        <taxon>Bacillati</taxon>
        <taxon>Bacillota</taxon>
        <taxon>Bacilli</taxon>
        <taxon>Lactobacillales</taxon>
        <taxon>Enterococcaceae</taxon>
        <taxon>Enterococcus</taxon>
    </lineage>
</organism>
<feature type="transmembrane region" description="Helical" evidence="2">
    <location>
        <begin position="209"/>
        <end position="233"/>
    </location>
</feature>
<keyword evidence="4" id="KW-1185">Reference proteome</keyword>
<reference evidence="4" key="1">
    <citation type="journal article" date="2019" name="Int. J. Syst. Evol. Microbiol.">
        <title>The Global Catalogue of Microorganisms (GCM) 10K type strain sequencing project: providing services to taxonomists for standard genome sequencing and annotation.</title>
        <authorList>
            <consortium name="The Broad Institute Genomics Platform"/>
            <consortium name="The Broad Institute Genome Sequencing Center for Infectious Disease"/>
            <person name="Wu L."/>
            <person name="Ma J."/>
        </authorList>
    </citation>
    <scope>NUCLEOTIDE SEQUENCE [LARGE SCALE GENOMIC DNA]</scope>
    <source>
        <strain evidence="4">CGMCC 1.19061</strain>
    </source>
</reference>
<protein>
    <recommendedName>
        <fullName evidence="5">ABC transporter permease</fullName>
    </recommendedName>
</protein>
<evidence type="ECO:0000256" key="1">
    <source>
        <dbReference type="SAM" id="Coils"/>
    </source>
</evidence>
<feature type="transmembrane region" description="Helical" evidence="2">
    <location>
        <begin position="337"/>
        <end position="358"/>
    </location>
</feature>
<name>A0ABV9M5J1_9ENTE</name>
<sequence length="372" mass="43568">MKWEIQKLRSRKINFLPPLLFLLILMIPLLIQLTISQNERDEQKYRTVEASLVSDTQEIERLKQNNGNANRIETLEKKLTLYNQLLDSMAKNHYFDRLRAESDLAKIDYEDMLASNQIGKIVTDQKILIAKLDYFIEKEKVIFEPIQTQRLPLVNYLIYFSQFIPFIAIWGILLLFMTKFLTDEYTDKTIAWNWAVPRNPYKILKQKSLIYWFWMSLSLLLPLTLVSGLISLWNGLGDSQYPLFFIDNQQNVTMKFAYQYLLQLFVGIFLLVIFLTTMCAFIATICHNYPLTLGISFGLILISNGLSNDALASNGFYPGNFFNMPKFIAENHSEQIYIMYMSLIILSLIFWVLLKITIVTKEKGRSTLLFRF</sequence>
<keyword evidence="2" id="KW-0472">Membrane</keyword>
<dbReference type="PANTHER" id="PTHR37305">
    <property type="entry name" value="INTEGRAL MEMBRANE PROTEIN-RELATED"/>
    <property type="match status" value="1"/>
</dbReference>
<evidence type="ECO:0000256" key="2">
    <source>
        <dbReference type="SAM" id="Phobius"/>
    </source>
</evidence>
<feature type="coiled-coil region" evidence="1">
    <location>
        <begin position="45"/>
        <end position="92"/>
    </location>
</feature>
<feature type="transmembrane region" description="Helical" evidence="2">
    <location>
        <begin position="260"/>
        <end position="283"/>
    </location>
</feature>
<evidence type="ECO:0008006" key="5">
    <source>
        <dbReference type="Google" id="ProtNLM"/>
    </source>
</evidence>
<keyword evidence="2" id="KW-1133">Transmembrane helix</keyword>